<organism evidence="6 7">
    <name type="scientific">Echinicola vietnamensis (strain DSM 17526 / LMG 23754 / KMM 6221)</name>
    <dbReference type="NCBI Taxonomy" id="926556"/>
    <lineage>
        <taxon>Bacteria</taxon>
        <taxon>Pseudomonadati</taxon>
        <taxon>Bacteroidota</taxon>
        <taxon>Cytophagia</taxon>
        <taxon>Cytophagales</taxon>
        <taxon>Cyclobacteriaceae</taxon>
        <taxon>Echinicola</taxon>
    </lineage>
</organism>
<keyword evidence="2" id="KW-0326">Glycosidase</keyword>
<evidence type="ECO:0000256" key="3">
    <source>
        <dbReference type="SAM" id="SignalP"/>
    </source>
</evidence>
<dbReference type="Gene3D" id="3.20.20.80">
    <property type="entry name" value="Glycosidases"/>
    <property type="match status" value="1"/>
</dbReference>
<reference evidence="7" key="1">
    <citation type="submission" date="2012-02" db="EMBL/GenBank/DDBJ databases">
        <title>The complete genome of Echinicola vietnamensis DSM 17526.</title>
        <authorList>
            <person name="Lucas S."/>
            <person name="Copeland A."/>
            <person name="Lapidus A."/>
            <person name="Glavina del Rio T."/>
            <person name="Dalin E."/>
            <person name="Tice H."/>
            <person name="Bruce D."/>
            <person name="Goodwin L."/>
            <person name="Pitluck S."/>
            <person name="Peters L."/>
            <person name="Ovchinnikova G."/>
            <person name="Teshima H."/>
            <person name="Kyrpides N."/>
            <person name="Mavromatis K."/>
            <person name="Ivanova N."/>
            <person name="Brettin T."/>
            <person name="Detter J.C."/>
            <person name="Han C."/>
            <person name="Larimer F."/>
            <person name="Land M."/>
            <person name="Hauser L."/>
            <person name="Markowitz V."/>
            <person name="Cheng J.-F."/>
            <person name="Hugenholtz P."/>
            <person name="Woyke T."/>
            <person name="Wu D."/>
            <person name="Brambilla E."/>
            <person name="Klenk H.-P."/>
            <person name="Eisen J.A."/>
        </authorList>
    </citation>
    <scope>NUCLEOTIDE SEQUENCE [LARGE SCALE GENOMIC DNA]</scope>
    <source>
        <strain evidence="7">DSM 17526 / LMG 23754 / KMM 6221</strain>
    </source>
</reference>
<dbReference type="GO" id="GO:0004553">
    <property type="term" value="F:hydrolase activity, hydrolyzing O-glycosyl compounds"/>
    <property type="evidence" value="ECO:0007669"/>
    <property type="project" value="InterPro"/>
</dbReference>
<dbReference type="PANTHER" id="PTHR34142:SF1">
    <property type="entry name" value="GLYCOSIDE HYDROLASE FAMILY 5 DOMAIN-CONTAINING PROTEIN"/>
    <property type="match status" value="1"/>
</dbReference>
<gene>
    <name evidence="6" type="ordered locus">Echvi_0403</name>
</gene>
<proteinExistence type="predicted"/>
<evidence type="ECO:0000259" key="5">
    <source>
        <dbReference type="Pfam" id="PF13472"/>
    </source>
</evidence>
<name>L0FVA9_ECHVK</name>
<feature type="signal peptide" evidence="3">
    <location>
        <begin position="1"/>
        <end position="22"/>
    </location>
</feature>
<dbReference type="HOGENOM" id="CLU_256341_0_0_10"/>
<dbReference type="eggNOG" id="COG2730">
    <property type="taxonomic scope" value="Bacteria"/>
</dbReference>
<keyword evidence="1" id="KW-0378">Hydrolase</keyword>
<dbReference type="PATRIC" id="fig|926556.3.peg.405"/>
<dbReference type="STRING" id="926556.Echvi_0403"/>
<evidence type="ECO:0000313" key="7">
    <source>
        <dbReference type="Proteomes" id="UP000010796"/>
    </source>
</evidence>
<dbReference type="eggNOG" id="COG2755">
    <property type="taxonomic scope" value="Bacteria"/>
</dbReference>
<dbReference type="Gene3D" id="3.40.50.1110">
    <property type="entry name" value="SGNH hydrolase"/>
    <property type="match status" value="1"/>
</dbReference>
<accession>L0FVA9</accession>
<dbReference type="InterPro" id="IPR001547">
    <property type="entry name" value="Glyco_hydro_5"/>
</dbReference>
<dbReference type="KEGG" id="evi:Echvi_0403"/>
<evidence type="ECO:0000256" key="1">
    <source>
        <dbReference type="ARBA" id="ARBA00022801"/>
    </source>
</evidence>
<dbReference type="Proteomes" id="UP000010796">
    <property type="component" value="Chromosome"/>
</dbReference>
<keyword evidence="3" id="KW-0732">Signal</keyword>
<feature type="chain" id="PRO_5003941933" evidence="3">
    <location>
        <begin position="23"/>
        <end position="1370"/>
    </location>
</feature>
<dbReference type="RefSeq" id="WP_015264258.1">
    <property type="nucleotide sequence ID" value="NC_019904.1"/>
</dbReference>
<keyword evidence="7" id="KW-1185">Reference proteome</keyword>
<dbReference type="PANTHER" id="PTHR34142">
    <property type="entry name" value="ENDO-BETA-1,4-GLUCANASE A"/>
    <property type="match status" value="1"/>
</dbReference>
<evidence type="ECO:0000259" key="4">
    <source>
        <dbReference type="Pfam" id="PF00150"/>
    </source>
</evidence>
<feature type="domain" description="Glycoside hydrolase family 5" evidence="4">
    <location>
        <begin position="639"/>
        <end position="913"/>
    </location>
</feature>
<sequence>MFRKSALLISLALLTVFYVCRAQSTSDVVLKDGDKVNFIGNSITHAGEFHNFILLYYATRFPEANVTFYNSGIWGDNANSFLRRMDEDILNKPAHYSVVMAGMNDVNRALYAAANQGDPEIEAKKQRALSDYRGYMELVIQRLQEAKTEVILQKPSIYDQTGDLPAENMYGVNDALQQCAVIVDELAAEYNLMVVDYWTILNTLNQQVQASDPKATLISNDRIHPDTPGNFIMAYQFLKDTGVPRTVAGINISDGKLKQSKNCKIDDFQASDSLITFSYLANSLPFPVAPEAEPALELVPFMQELNAETLRVKKLPIGDYALTIDDVFVANYSSEELAAGVNLALEKNMPQYKQAEQVRVQTVLYRSLQRKLRDIKRVEINYLPDSIKNGTFEDIKNYIETLKNANDPKYTHNKNLFDNYLINKPEENDIEQQLLAVNNQIYSINKPVTRKFRLSAGAMTDPDADITHVWEFEEPVVSNKVEGWTIVNYGSPGTSNGILNLTGIQTYNHIRYDVPAGNAIDPTQSKTAIIRLKNGTEDTKARFYWWGSQATAAFIEFDISANDTEFKEYKIDLSRDSRWDGTISIIRFDVPSPLRSSSFSKTIDIDYVKMSEEVLAEPEPEPVQPMAPLIPSPFGVNLAGAEFGKNMPGVYGSDYTYPTSEELDYFKSKGLNLIRLPFKWERIQHQLNGTLNVEELNRIKTFVTAARARGMWVLLDMHNYGRRKIDTTEYIIGDPILPVSAAADVWRKLADEFKTSENIWGYGIMNEPHDMLPSTPWTEIAQAIITEIRSVDSTTTIVVAGDSWSSAERWPSASDNLKNLEDPSDNLIFEGHVYFDDDASGKYDQSYDDEGADPNIGITRTAPFVNWVKQNGFRGFIGEYGVPDDDPRWLVTLDNMLAYLKENCVNGTYWAAGPWWGSYRLAVEPIGGSERPQMAVLEQYKTANSECVAETDPQTHIWEFNGTVENNRIDGWTIVNYTNANSADGILNLTVSQTYQHIKYDVPASNAIDPTHSRYAVIRLKNETPETKARFYWWGPVGDNVANFIEFDISANDADYKEYVVDLSQNTAWTGKSNIRIIRFDVPALAGAASLGENVRIDQVKLLSSLPQIQTYTWHFDEPVVNNKVEGWNIVNYTNASTSNSVLSLTTAQTYNNIRFDVPVAEPIDPSVYKYATIKMKNGTGDSKARFYWWGPVGDNVAHFVEFDILANDTDYKEYTVDLSQEASWTGNSHIRIIRFDVPSPVSQASFGNVVEIDCITLSPDNPKIAQDSVLLNPVITAMFDDSTESKLTVYKNEGRNMSMAVEVPEDTQGRITVTDMFGKKLADESRSFTKGQQAVEIGIEGSLPGFYIVTFYNNKRKEKVSKKFMIRLQ</sequence>
<protein>
    <submittedName>
        <fullName evidence="6">Endoglucanase</fullName>
    </submittedName>
</protein>
<evidence type="ECO:0000313" key="6">
    <source>
        <dbReference type="EMBL" id="AGA76691.1"/>
    </source>
</evidence>
<dbReference type="OrthoDB" id="9774205at2"/>
<dbReference type="InterPro" id="IPR017853">
    <property type="entry name" value="GH"/>
</dbReference>
<dbReference type="GO" id="GO:0016788">
    <property type="term" value="F:hydrolase activity, acting on ester bonds"/>
    <property type="evidence" value="ECO:0007669"/>
    <property type="project" value="UniProtKB-ARBA"/>
</dbReference>
<evidence type="ECO:0000256" key="2">
    <source>
        <dbReference type="ARBA" id="ARBA00023295"/>
    </source>
</evidence>
<dbReference type="GO" id="GO:0009251">
    <property type="term" value="P:glucan catabolic process"/>
    <property type="evidence" value="ECO:0007669"/>
    <property type="project" value="TreeGrafter"/>
</dbReference>
<dbReference type="SUPFAM" id="SSF51445">
    <property type="entry name" value="(Trans)glycosidases"/>
    <property type="match status" value="1"/>
</dbReference>
<dbReference type="InterPro" id="IPR013830">
    <property type="entry name" value="SGNH_hydro"/>
</dbReference>
<dbReference type="Pfam" id="PF13472">
    <property type="entry name" value="Lipase_GDSL_2"/>
    <property type="match status" value="1"/>
</dbReference>
<feature type="domain" description="SGNH hydrolase-type esterase" evidence="5">
    <location>
        <begin position="38"/>
        <end position="229"/>
    </location>
</feature>
<dbReference type="Pfam" id="PF00150">
    <property type="entry name" value="Cellulase"/>
    <property type="match status" value="1"/>
</dbReference>
<dbReference type="CDD" id="cd01834">
    <property type="entry name" value="SGNH_hydrolase_like_2"/>
    <property type="match status" value="1"/>
</dbReference>
<dbReference type="EMBL" id="CP003346">
    <property type="protein sequence ID" value="AGA76691.1"/>
    <property type="molecule type" value="Genomic_DNA"/>
</dbReference>
<dbReference type="SUPFAM" id="SSF52266">
    <property type="entry name" value="SGNH hydrolase"/>
    <property type="match status" value="1"/>
</dbReference>
<dbReference type="InterPro" id="IPR036514">
    <property type="entry name" value="SGNH_hydro_sf"/>
</dbReference>